<dbReference type="EMBL" id="MT135493">
    <property type="protein sequence ID" value="QRV62035.1"/>
    <property type="molecule type" value="Genomic_DNA"/>
</dbReference>
<dbReference type="SUPFAM" id="SSF52540">
    <property type="entry name" value="P-loop containing nucleoside triphosphate hydrolases"/>
    <property type="match status" value="1"/>
</dbReference>
<reference evidence="1" key="1">
    <citation type="submission" date="2020-02" db="EMBL/GenBank/DDBJ databases">
        <title>A reference catalog of swine virome.</title>
        <authorList>
            <person name="He B."/>
            <person name="Tu C."/>
        </authorList>
    </citation>
    <scope>NUCLEOTIDE SEQUENCE</scope>
    <source>
        <strain evidence="1">VIRES_YN02_2311442</strain>
    </source>
</reference>
<dbReference type="InterPro" id="IPR027417">
    <property type="entry name" value="P-loop_NTPase"/>
</dbReference>
<sequence length="118" mass="13341">MLDEIRNEELKGPDVYYITGDSGNGKTFKALKKATELYKNDEILFLTFNDNFGHIRGGNRLNPKCLVIDELRPSDIKPAMFLTLTDKYGATINIKGGSIYVRPQTIIISSIIKPQELY</sequence>
<name>A0A894JTX7_9VIRU</name>
<proteinExistence type="predicted"/>
<evidence type="ECO:0000313" key="1">
    <source>
        <dbReference type="EMBL" id="QRV62035.1"/>
    </source>
</evidence>
<accession>A0A894JTX7</accession>
<organism evidence="1">
    <name type="scientific">ssDNA virus sp</name>
    <dbReference type="NCBI Taxonomy" id="2593122"/>
    <lineage>
        <taxon>Viruses</taxon>
    </lineage>
</organism>
<protein>
    <submittedName>
        <fullName evidence="1">Replication associated protein</fullName>
    </submittedName>
</protein>